<evidence type="ECO:0000313" key="5">
    <source>
        <dbReference type="Proteomes" id="UP000198654"/>
    </source>
</evidence>
<dbReference type="AlphaFoldDB" id="A0A1G9LZ93"/>
<dbReference type="GO" id="GO:0009103">
    <property type="term" value="P:lipopolysaccharide biosynthetic process"/>
    <property type="evidence" value="ECO:0007669"/>
    <property type="project" value="TreeGrafter"/>
</dbReference>
<dbReference type="CDD" id="cd03794">
    <property type="entry name" value="GT4_WbuB-like"/>
    <property type="match status" value="1"/>
</dbReference>
<dbReference type="EMBL" id="FNGI01000006">
    <property type="protein sequence ID" value="SDL67350.1"/>
    <property type="molecule type" value="Genomic_DNA"/>
</dbReference>
<dbReference type="OrthoDB" id="9815351at2"/>
<evidence type="ECO:0000313" key="4">
    <source>
        <dbReference type="EMBL" id="SDL67350.1"/>
    </source>
</evidence>
<accession>A0A1G9LZ93</accession>
<protein>
    <submittedName>
        <fullName evidence="4">Glycosyltransferase involved in cell wall bisynthesis</fullName>
    </submittedName>
</protein>
<dbReference type="Pfam" id="PF00534">
    <property type="entry name" value="Glycos_transf_1"/>
    <property type="match status" value="1"/>
</dbReference>
<evidence type="ECO:0000259" key="3">
    <source>
        <dbReference type="Pfam" id="PF13439"/>
    </source>
</evidence>
<keyword evidence="1 4" id="KW-0808">Transferase</keyword>
<sequence>MIVHLTSVHPRFDTRIFFKECVSLAEAGYLVTLVVADGKGDESKENIYISDVGSSRSRLDRIRNTTKRVFRKAVELDAEVYHLHDPELIPIGLKLKRLGKKVIFDAHEDLPKQLMGKPYLNKPTLWFLSKLVTLYERWACCKLDGVIAATPYIRDKFKTINANSLDVNNYPMLAELASERVDWSSKKKQVCYVGGIARIRGIQEMVRAMLHTISGARLQLGGSFPDSSFGQEVKAEAGWLKVDELGFLDRKAVCDTLQCSVAGLVTLHPIINYLDALPVKMFEYMSAGIPVISSNFPLWCEIIEGNNCGLCVDPLDPEAIAKAIDYLIQNPAEAEKMGHNGQTAVREYFNWGREESKLIAFYKKLEEKI</sequence>
<dbReference type="STRING" id="119000.SAMN05661010_02234"/>
<dbReference type="GO" id="GO:0016757">
    <property type="term" value="F:glycosyltransferase activity"/>
    <property type="evidence" value="ECO:0007669"/>
    <property type="project" value="InterPro"/>
</dbReference>
<dbReference type="Pfam" id="PF13439">
    <property type="entry name" value="Glyco_transf_4"/>
    <property type="match status" value="1"/>
</dbReference>
<reference evidence="4 5" key="1">
    <citation type="submission" date="2016-10" db="EMBL/GenBank/DDBJ databases">
        <authorList>
            <person name="de Groot N.N."/>
        </authorList>
    </citation>
    <scope>NUCLEOTIDE SEQUENCE [LARGE SCALE GENOMIC DNA]</scope>
    <source>
        <strain evidence="4 5">DSM 14789</strain>
    </source>
</reference>
<dbReference type="Proteomes" id="UP000198654">
    <property type="component" value="Unassembled WGS sequence"/>
</dbReference>
<feature type="domain" description="Glycosyltransferase subfamily 4-like N-terminal" evidence="3">
    <location>
        <begin position="23"/>
        <end position="159"/>
    </location>
</feature>
<evidence type="ECO:0000259" key="2">
    <source>
        <dbReference type="Pfam" id="PF00534"/>
    </source>
</evidence>
<dbReference type="PANTHER" id="PTHR46401:SF2">
    <property type="entry name" value="GLYCOSYLTRANSFERASE WBBK-RELATED"/>
    <property type="match status" value="1"/>
</dbReference>
<evidence type="ECO:0000256" key="1">
    <source>
        <dbReference type="ARBA" id="ARBA00022679"/>
    </source>
</evidence>
<dbReference type="SUPFAM" id="SSF53756">
    <property type="entry name" value="UDP-Glycosyltransferase/glycogen phosphorylase"/>
    <property type="match status" value="1"/>
</dbReference>
<dbReference type="RefSeq" id="WP_089728543.1">
    <property type="nucleotide sequence ID" value="NZ_FNGI01000006.1"/>
</dbReference>
<dbReference type="InterPro" id="IPR028098">
    <property type="entry name" value="Glyco_trans_4-like_N"/>
</dbReference>
<dbReference type="Gene3D" id="3.40.50.2000">
    <property type="entry name" value="Glycogen Phosphorylase B"/>
    <property type="match status" value="2"/>
</dbReference>
<dbReference type="InterPro" id="IPR001296">
    <property type="entry name" value="Glyco_trans_1"/>
</dbReference>
<dbReference type="PANTHER" id="PTHR46401">
    <property type="entry name" value="GLYCOSYLTRANSFERASE WBBK-RELATED"/>
    <property type="match status" value="1"/>
</dbReference>
<gene>
    <name evidence="4" type="ORF">SAMN05661010_02234</name>
</gene>
<proteinExistence type="predicted"/>
<keyword evidence="5" id="KW-1185">Reference proteome</keyword>
<name>A0A1G9LZ93_9GAMM</name>
<feature type="domain" description="Glycosyl transferase family 1" evidence="2">
    <location>
        <begin position="181"/>
        <end position="342"/>
    </location>
</feature>
<organism evidence="4 5">
    <name type="scientific">Modicisalibacter muralis</name>
    <dbReference type="NCBI Taxonomy" id="119000"/>
    <lineage>
        <taxon>Bacteria</taxon>
        <taxon>Pseudomonadati</taxon>
        <taxon>Pseudomonadota</taxon>
        <taxon>Gammaproteobacteria</taxon>
        <taxon>Oceanospirillales</taxon>
        <taxon>Halomonadaceae</taxon>
        <taxon>Modicisalibacter</taxon>
    </lineage>
</organism>